<evidence type="ECO:0000256" key="4">
    <source>
        <dbReference type="PROSITE-ProRule" id="PRU00473"/>
    </source>
</evidence>
<protein>
    <submittedName>
        <fullName evidence="7">Outer membrane protein OmpA-like peptidoglycan-associated protein</fullName>
    </submittedName>
</protein>
<name>A0A840TZT2_9BACT</name>
<keyword evidence="2 4" id="KW-0472">Membrane</keyword>
<evidence type="ECO:0000313" key="8">
    <source>
        <dbReference type="Proteomes" id="UP000557307"/>
    </source>
</evidence>
<evidence type="ECO:0000259" key="6">
    <source>
        <dbReference type="PROSITE" id="PS51123"/>
    </source>
</evidence>
<evidence type="ECO:0000313" key="7">
    <source>
        <dbReference type="EMBL" id="MBB5285678.1"/>
    </source>
</evidence>
<dbReference type="Gene3D" id="3.30.1330.60">
    <property type="entry name" value="OmpA-like domain"/>
    <property type="match status" value="1"/>
</dbReference>
<evidence type="ECO:0000256" key="3">
    <source>
        <dbReference type="ARBA" id="ARBA00023237"/>
    </source>
</evidence>
<reference evidence="7 8" key="1">
    <citation type="submission" date="2020-08" db="EMBL/GenBank/DDBJ databases">
        <title>Genomic Encyclopedia of Type Strains, Phase IV (KMG-IV): sequencing the most valuable type-strain genomes for metagenomic binning, comparative biology and taxonomic classification.</title>
        <authorList>
            <person name="Goeker M."/>
        </authorList>
    </citation>
    <scope>NUCLEOTIDE SEQUENCE [LARGE SCALE GENOMIC DNA]</scope>
    <source>
        <strain evidence="7 8">DSM 105074</strain>
    </source>
</reference>
<dbReference type="PRINTS" id="PR01021">
    <property type="entry name" value="OMPADOMAIN"/>
</dbReference>
<sequence>MLAMFLFWLSGFSSVSCPPDTLRQDSMIISGSCWDVTTGLDLKTHITARVEGGAWMAHHTDANGLFSIQVPSHTQQLTFDIIGYETVVFPVTALGEMDRNTRFRLSIPVIRKDSQLLVGTYNPPPKQNPKSVAKGTSFFRVRNAHSGIRLQATVCLKYPNTGRAHCFEVDSTKVPTGLALARSEAIAIEVNVSGYQSYRGSITASPDGLENQLYQIRLLPLNHTILALAYEVPENQQFRYEIRKPGHSTFVSSFTAPIPYLSSNSVRPDEDYQLTIYDKGNQLVRQETFTIKPGLNFKTIRLKKPAASTPAASIMHRDYATYDSVVLYFDQSTYHLRQATQPTLDSISWLLARQPGLRAHLTGHTDNVGQRALNQTLSEYRARVVAHYLKQRGVAPEQLVPTGRGPDSPAAPNDSEVNKAKNRRVVVRLQP</sequence>
<dbReference type="RefSeq" id="WP_184176072.1">
    <property type="nucleotide sequence ID" value="NZ_JACHGF010000006.1"/>
</dbReference>
<evidence type="ECO:0000256" key="5">
    <source>
        <dbReference type="SAM" id="MobiDB-lite"/>
    </source>
</evidence>
<dbReference type="InterPro" id="IPR050330">
    <property type="entry name" value="Bact_OuterMem_StrucFunc"/>
</dbReference>
<feature type="domain" description="OmpA-like" evidence="6">
    <location>
        <begin position="316"/>
        <end position="431"/>
    </location>
</feature>
<comment type="caution">
    <text evidence="7">The sequence shown here is derived from an EMBL/GenBank/DDBJ whole genome shotgun (WGS) entry which is preliminary data.</text>
</comment>
<feature type="region of interest" description="Disordered" evidence="5">
    <location>
        <begin position="396"/>
        <end position="431"/>
    </location>
</feature>
<dbReference type="AlphaFoldDB" id="A0A840TZT2"/>
<dbReference type="InterPro" id="IPR036737">
    <property type="entry name" value="OmpA-like_sf"/>
</dbReference>
<dbReference type="CDD" id="cd07185">
    <property type="entry name" value="OmpA_C-like"/>
    <property type="match status" value="1"/>
</dbReference>
<keyword evidence="3" id="KW-0998">Cell outer membrane</keyword>
<dbReference type="Pfam" id="PF00691">
    <property type="entry name" value="OmpA"/>
    <property type="match status" value="1"/>
</dbReference>
<dbReference type="GO" id="GO:0009279">
    <property type="term" value="C:cell outer membrane"/>
    <property type="evidence" value="ECO:0007669"/>
    <property type="project" value="UniProtKB-SubCell"/>
</dbReference>
<feature type="compositionally biased region" description="Basic residues" evidence="5">
    <location>
        <begin position="420"/>
        <end position="431"/>
    </location>
</feature>
<dbReference type="InterPro" id="IPR008969">
    <property type="entry name" value="CarboxyPept-like_regulatory"/>
</dbReference>
<dbReference type="EMBL" id="JACHGF010000006">
    <property type="protein sequence ID" value="MBB5285678.1"/>
    <property type="molecule type" value="Genomic_DNA"/>
</dbReference>
<dbReference type="InterPro" id="IPR006665">
    <property type="entry name" value="OmpA-like"/>
</dbReference>
<dbReference type="PANTHER" id="PTHR30329">
    <property type="entry name" value="STATOR ELEMENT OF FLAGELLAR MOTOR COMPLEX"/>
    <property type="match status" value="1"/>
</dbReference>
<evidence type="ECO:0000256" key="1">
    <source>
        <dbReference type="ARBA" id="ARBA00004442"/>
    </source>
</evidence>
<dbReference type="InterPro" id="IPR006664">
    <property type="entry name" value="OMP_bac"/>
</dbReference>
<dbReference type="SUPFAM" id="SSF49464">
    <property type="entry name" value="Carboxypeptidase regulatory domain-like"/>
    <property type="match status" value="1"/>
</dbReference>
<keyword evidence="8" id="KW-1185">Reference proteome</keyword>
<organism evidence="7 8">
    <name type="scientific">Rhabdobacter roseus</name>
    <dbReference type="NCBI Taxonomy" id="1655419"/>
    <lineage>
        <taxon>Bacteria</taxon>
        <taxon>Pseudomonadati</taxon>
        <taxon>Bacteroidota</taxon>
        <taxon>Cytophagia</taxon>
        <taxon>Cytophagales</taxon>
        <taxon>Cytophagaceae</taxon>
        <taxon>Rhabdobacter</taxon>
    </lineage>
</organism>
<accession>A0A840TZT2</accession>
<dbReference type="Proteomes" id="UP000557307">
    <property type="component" value="Unassembled WGS sequence"/>
</dbReference>
<gene>
    <name evidence="7" type="ORF">HNQ92_003838</name>
</gene>
<dbReference type="PANTHER" id="PTHR30329:SF21">
    <property type="entry name" value="LIPOPROTEIN YIAD-RELATED"/>
    <property type="match status" value="1"/>
</dbReference>
<dbReference type="SUPFAM" id="SSF103088">
    <property type="entry name" value="OmpA-like"/>
    <property type="match status" value="1"/>
</dbReference>
<dbReference type="PROSITE" id="PS51123">
    <property type="entry name" value="OMPA_2"/>
    <property type="match status" value="1"/>
</dbReference>
<comment type="subcellular location">
    <subcellularLocation>
        <location evidence="1">Cell outer membrane</location>
    </subcellularLocation>
</comment>
<proteinExistence type="predicted"/>
<evidence type="ECO:0000256" key="2">
    <source>
        <dbReference type="ARBA" id="ARBA00023136"/>
    </source>
</evidence>